<evidence type="ECO:0000313" key="1">
    <source>
        <dbReference type="EMBL" id="KAG7165194.1"/>
    </source>
</evidence>
<feature type="non-terminal residue" evidence="1">
    <location>
        <position position="1"/>
    </location>
</feature>
<protein>
    <submittedName>
        <fullName evidence="1">Uncharacterized protein</fullName>
    </submittedName>
</protein>
<proteinExistence type="predicted"/>
<dbReference type="Proteomes" id="UP000747542">
    <property type="component" value="Unassembled WGS sequence"/>
</dbReference>
<gene>
    <name evidence="1" type="ORF">Hamer_G026940</name>
</gene>
<comment type="caution">
    <text evidence="1">The sequence shown here is derived from an EMBL/GenBank/DDBJ whole genome shotgun (WGS) entry which is preliminary data.</text>
</comment>
<keyword evidence="2" id="KW-1185">Reference proteome</keyword>
<accession>A0A8J5K0Q8</accession>
<sequence length="62" mass="6632">DGSLSELLGVALAVGPASRSQLHNMGTMEVVVVEAIDRLDARLILTMDKVSLVVLMLLDQAR</sequence>
<dbReference type="EMBL" id="JAHLQT010024663">
    <property type="protein sequence ID" value="KAG7165194.1"/>
    <property type="molecule type" value="Genomic_DNA"/>
</dbReference>
<organism evidence="1 2">
    <name type="scientific">Homarus americanus</name>
    <name type="common">American lobster</name>
    <dbReference type="NCBI Taxonomy" id="6706"/>
    <lineage>
        <taxon>Eukaryota</taxon>
        <taxon>Metazoa</taxon>
        <taxon>Ecdysozoa</taxon>
        <taxon>Arthropoda</taxon>
        <taxon>Crustacea</taxon>
        <taxon>Multicrustacea</taxon>
        <taxon>Malacostraca</taxon>
        <taxon>Eumalacostraca</taxon>
        <taxon>Eucarida</taxon>
        <taxon>Decapoda</taxon>
        <taxon>Pleocyemata</taxon>
        <taxon>Astacidea</taxon>
        <taxon>Nephropoidea</taxon>
        <taxon>Nephropidae</taxon>
        <taxon>Homarus</taxon>
    </lineage>
</organism>
<dbReference type="AlphaFoldDB" id="A0A8J5K0Q8"/>
<evidence type="ECO:0000313" key="2">
    <source>
        <dbReference type="Proteomes" id="UP000747542"/>
    </source>
</evidence>
<name>A0A8J5K0Q8_HOMAM</name>
<reference evidence="1" key="1">
    <citation type="journal article" date="2021" name="Sci. Adv.">
        <title>The American lobster genome reveals insights on longevity, neural, and immune adaptations.</title>
        <authorList>
            <person name="Polinski J.M."/>
            <person name="Zimin A.V."/>
            <person name="Clark K.F."/>
            <person name="Kohn A.B."/>
            <person name="Sadowski N."/>
            <person name="Timp W."/>
            <person name="Ptitsyn A."/>
            <person name="Khanna P."/>
            <person name="Romanova D.Y."/>
            <person name="Williams P."/>
            <person name="Greenwood S.J."/>
            <person name="Moroz L.L."/>
            <person name="Walt D.R."/>
            <person name="Bodnar A.G."/>
        </authorList>
    </citation>
    <scope>NUCLEOTIDE SEQUENCE</scope>
    <source>
        <strain evidence="1">GMGI-L3</strain>
    </source>
</reference>